<dbReference type="WBParaSite" id="MBELARI_LOCUS13836">
    <property type="protein sequence ID" value="MBELARI_LOCUS13836"/>
    <property type="gene ID" value="MBELARI_LOCUS13836"/>
</dbReference>
<feature type="transmembrane region" description="Helical" evidence="1">
    <location>
        <begin position="94"/>
        <end position="119"/>
    </location>
</feature>
<keyword evidence="1" id="KW-0472">Membrane</keyword>
<keyword evidence="1" id="KW-1133">Transmembrane helix</keyword>
<feature type="transmembrane region" description="Helical" evidence="1">
    <location>
        <begin position="146"/>
        <end position="170"/>
    </location>
</feature>
<protein>
    <submittedName>
        <fullName evidence="3">Uncharacterized protein</fullName>
    </submittedName>
</protein>
<evidence type="ECO:0000256" key="1">
    <source>
        <dbReference type="SAM" id="Phobius"/>
    </source>
</evidence>
<evidence type="ECO:0000313" key="3">
    <source>
        <dbReference type="WBParaSite" id="MBELARI_LOCUS13836"/>
    </source>
</evidence>
<feature type="transmembrane region" description="Helical" evidence="1">
    <location>
        <begin position="62"/>
        <end position="82"/>
    </location>
</feature>
<keyword evidence="1" id="KW-0812">Transmembrane</keyword>
<feature type="transmembrane region" description="Helical" evidence="1">
    <location>
        <begin position="21"/>
        <end position="42"/>
    </location>
</feature>
<name>A0AAF3EII0_9BILA</name>
<sequence>MILPSLKYHCTSQRVQYFKEILTAVASSIILWGLFVVTQYSYGLYVTERSLVTHTWELYGPMFTGTAACSVTVNLLALSLCLQCSNFTRPVRYFLIFDVIGRALVSFYYLIAVFCAIHPNLSVCTESLFPFIINSLNWLLMPDINATLTLVLESILETALVTIIISLDWITLYKIMKRRKGDYKQADVKLGLQVQSHFDY</sequence>
<keyword evidence="2" id="KW-1185">Reference proteome</keyword>
<organism evidence="2 3">
    <name type="scientific">Mesorhabditis belari</name>
    <dbReference type="NCBI Taxonomy" id="2138241"/>
    <lineage>
        <taxon>Eukaryota</taxon>
        <taxon>Metazoa</taxon>
        <taxon>Ecdysozoa</taxon>
        <taxon>Nematoda</taxon>
        <taxon>Chromadorea</taxon>
        <taxon>Rhabditida</taxon>
        <taxon>Rhabditina</taxon>
        <taxon>Rhabditomorpha</taxon>
        <taxon>Rhabditoidea</taxon>
        <taxon>Rhabditidae</taxon>
        <taxon>Mesorhabditinae</taxon>
        <taxon>Mesorhabditis</taxon>
    </lineage>
</organism>
<reference evidence="3" key="1">
    <citation type="submission" date="2024-02" db="UniProtKB">
        <authorList>
            <consortium name="WormBaseParasite"/>
        </authorList>
    </citation>
    <scope>IDENTIFICATION</scope>
</reference>
<dbReference type="Proteomes" id="UP000887575">
    <property type="component" value="Unassembled WGS sequence"/>
</dbReference>
<evidence type="ECO:0000313" key="2">
    <source>
        <dbReference type="Proteomes" id="UP000887575"/>
    </source>
</evidence>
<proteinExistence type="predicted"/>
<accession>A0AAF3EII0</accession>
<dbReference type="AlphaFoldDB" id="A0AAF3EII0"/>